<comment type="caution">
    <text evidence="2">The sequence shown here is derived from an EMBL/GenBank/DDBJ whole genome shotgun (WGS) entry which is preliminary data.</text>
</comment>
<name>A0A833R616_9POAL</name>
<dbReference type="EMBL" id="SWLB01000010">
    <property type="protein sequence ID" value="KAF3333888.1"/>
    <property type="molecule type" value="Genomic_DNA"/>
</dbReference>
<dbReference type="PANTHER" id="PTHR16199:SF4">
    <property type="entry name" value="CONDENSIN-2 COMPLEX SUBUNIT G2"/>
    <property type="match status" value="1"/>
</dbReference>
<keyword evidence="3" id="KW-1185">Reference proteome</keyword>
<dbReference type="AlphaFoldDB" id="A0A833R616"/>
<accession>A0A833R616</accession>
<evidence type="ECO:0000313" key="2">
    <source>
        <dbReference type="EMBL" id="KAF3333888.1"/>
    </source>
</evidence>
<dbReference type="Pfam" id="PF12422">
    <property type="entry name" value="Condensin2nSMC"/>
    <property type="match status" value="1"/>
</dbReference>
<feature type="compositionally biased region" description="Low complexity" evidence="1">
    <location>
        <begin position="11"/>
        <end position="27"/>
    </location>
</feature>
<feature type="compositionally biased region" description="Pro residues" evidence="1">
    <location>
        <begin position="83"/>
        <end position="92"/>
    </location>
</feature>
<organism evidence="2 3">
    <name type="scientific">Carex littledalei</name>
    <dbReference type="NCBI Taxonomy" id="544730"/>
    <lineage>
        <taxon>Eukaryota</taxon>
        <taxon>Viridiplantae</taxon>
        <taxon>Streptophyta</taxon>
        <taxon>Embryophyta</taxon>
        <taxon>Tracheophyta</taxon>
        <taxon>Spermatophyta</taxon>
        <taxon>Magnoliopsida</taxon>
        <taxon>Liliopsida</taxon>
        <taxon>Poales</taxon>
        <taxon>Cyperaceae</taxon>
        <taxon>Cyperoideae</taxon>
        <taxon>Cariceae</taxon>
        <taxon>Carex</taxon>
        <taxon>Carex subgen. Euthyceras</taxon>
    </lineage>
</organism>
<dbReference type="InterPro" id="IPR016024">
    <property type="entry name" value="ARM-type_fold"/>
</dbReference>
<feature type="region of interest" description="Disordered" evidence="1">
    <location>
        <begin position="81"/>
        <end position="102"/>
    </location>
</feature>
<dbReference type="Proteomes" id="UP000623129">
    <property type="component" value="Unassembled WGS sequence"/>
</dbReference>
<dbReference type="GO" id="GO:0005634">
    <property type="term" value="C:nucleus"/>
    <property type="evidence" value="ECO:0007669"/>
    <property type="project" value="InterPro"/>
</dbReference>
<feature type="region of interest" description="Disordered" evidence="1">
    <location>
        <begin position="1"/>
        <end position="27"/>
    </location>
</feature>
<dbReference type="SUPFAM" id="SSF48371">
    <property type="entry name" value="ARM repeat"/>
    <property type="match status" value="1"/>
</dbReference>
<gene>
    <name evidence="2" type="ORF">FCM35_KLT01579</name>
</gene>
<dbReference type="PANTHER" id="PTHR16199">
    <property type="entry name" value="CONDENSIN-2 COMPLEX SUBUNIT G2"/>
    <property type="match status" value="1"/>
</dbReference>
<dbReference type="Gene3D" id="1.25.10.10">
    <property type="entry name" value="Leucine-rich Repeat Variant"/>
    <property type="match status" value="1"/>
</dbReference>
<proteinExistence type="predicted"/>
<dbReference type="InterPro" id="IPR011989">
    <property type="entry name" value="ARM-like"/>
</dbReference>
<feature type="region of interest" description="Disordered" evidence="1">
    <location>
        <begin position="881"/>
        <end position="900"/>
    </location>
</feature>
<dbReference type="GO" id="GO:0000796">
    <property type="term" value="C:condensin complex"/>
    <property type="evidence" value="ECO:0007669"/>
    <property type="project" value="TreeGrafter"/>
</dbReference>
<dbReference type="InterPro" id="IPR024741">
    <property type="entry name" value="Condensin2_G2"/>
</dbReference>
<dbReference type="OrthoDB" id="10062843at2759"/>
<dbReference type="GO" id="GO:0000070">
    <property type="term" value="P:mitotic sister chromatid segregation"/>
    <property type="evidence" value="ECO:0007669"/>
    <property type="project" value="TreeGrafter"/>
</dbReference>
<evidence type="ECO:0000313" key="3">
    <source>
        <dbReference type="Proteomes" id="UP000623129"/>
    </source>
</evidence>
<feature type="compositionally biased region" description="Basic residues" evidence="1">
    <location>
        <begin position="1"/>
        <end position="10"/>
    </location>
</feature>
<feature type="compositionally biased region" description="Basic and acidic residues" evidence="1">
    <location>
        <begin position="881"/>
        <end position="894"/>
    </location>
</feature>
<evidence type="ECO:0000256" key="1">
    <source>
        <dbReference type="SAM" id="MobiDB-lite"/>
    </source>
</evidence>
<sequence length="1188" mass="130725">MKKKSSKRRAATTSSTSDTTSTASATTFSTTEELLSAATSLPLSSLKTLIHSIPFTSDLFPSLPSSLHSLLLSSLSSFQDPSASPPRSPPLASPSISPPTKRSRLDHLPLLKTYASITCFCFSHPEKPFSPDELLPCARSLHDSLVLFESDETLLAQMASLCEDWWKEKLPDRELLVSQSLPYFLSRSLTQGKKAGVRRVFALREAFALFDYEDESIEDVKLLLLRCFVTPVYVKSDEGRKILAFVLGLNEKLTKEALTLIRSQIPIAKKSVLVAYGEILFRAWRGIEKDSLVKEEIEDRFLQGLIEGAILAGSRGLNANIRRILGAFVEQRTAGGVEKLLCRLVEPVLFRSLQAANSEVRLNTLHLLLDIFPVIDPDSTREEKDNLLEKQLYFLEKLLSDDAPEIRAVSVEGLCKILRIFWEIIPTPTIPKILTKVIDEMSLDTCNEVRVSVLNGVRYLVENPLSHEIMRVLLSKIGRVVSDPALSVRVAAIDLLLAVCDNRFLQYNKIVDLETLVSLLGGDHTRVAQKITRLLLPTYFPTKLPLKDACARCISLIKRSPTAGARFCEFALLEGSSAKSLAELARLSLLLALSPNKGLDQDQTDGLVIAIYKTINSLSGDGEDFTFLDPVRKLLTVEKVKVLIDTISSDQAREALLNTASFLLPSPAGSNSLLDVCMEIVLSSVGLSVNLEKQRVVLAARKLIFTCGSSELMLEGLANALESAVSGFADKSVVDSVATPVMSNPRVKKKHGKKAKSSKLVIPSISELAAKAAAAAWQVKDLVISEETREVLLKSLFSDQIFSSLKALAEVFIEQCFEFENLDASPVVAYMSYAKYASLQEDASRSSPDQPTIIDNALDHVFNCIGQLLEKLVYNECHDRPSTLKRGRSSERNEGAQGSKVKGTQNIVKISAAILKFVLDATSTDLIKPDQLLRCLKFASTYTNYINLAIKSADQVNSSFDIETSKEALLLLRSTYTYMAKLLHLVITTSDDLSEEVFCITNSLLDLIPCVETHLGARHASLLVPVAKQWLPVFILGLGSKKLIVQVNETSPKLVDIPLWLLTLSEFTLESENEERILYFEKLVENLVILLKKGSPKILDAVGSVLLAGMKMGLEKGHYGLVEGLTSFVCLKLLGSGYGAFDNLELLRGSMQELLISIESCLGDGECEEGREHLENAMGLIRSALLNA</sequence>
<reference evidence="2" key="1">
    <citation type="submission" date="2020-01" db="EMBL/GenBank/DDBJ databases">
        <title>Genome sequence of Kobresia littledalei, the first chromosome-level genome in the family Cyperaceae.</title>
        <authorList>
            <person name="Qu G."/>
        </authorList>
    </citation>
    <scope>NUCLEOTIDE SEQUENCE</scope>
    <source>
        <strain evidence="2">C.B.Clarke</strain>
        <tissue evidence="2">Leaf</tissue>
    </source>
</reference>
<protein>
    <submittedName>
        <fullName evidence="2">Condensin-2 complex subunit G2</fullName>
    </submittedName>
</protein>